<keyword evidence="1" id="KW-0732">Signal</keyword>
<sequence length="360" mass="38623">MRVFGSQIAIYSGDSIVKKQIALAAALVAGAGAADAASRDYISIVGSSTVYPFATVVAERFGKSTAFKTPKIESTGSGGGLKLFCAGVGVEHPDITNSSRRIKQSEVDGCAKNGVAGIVEVKIGYDGIVVANSVKAPRFEVSRKDLFLALAARVPGSREGELMENPYQTWQEVNPALPAIKIEVLGPPPTSGTRDAFVELAMEGGCKKIDWIKAMKKQDKKAYKALCHTIREDGAFIEAGENDNLIVQKLESNPDALGIFGYSFLEQNADKVQGSVVDGVVPEFDAIAEGTYPVSRPLFFYVKKAHVGKIPGLEGYLEEFTSEKAWGDDGYLADKGMIPMPRAEREGFAKDVATLKNLEM</sequence>
<evidence type="ECO:0000256" key="1">
    <source>
        <dbReference type="ARBA" id="ARBA00022729"/>
    </source>
</evidence>
<accession>A0A6N4DKC1</accession>
<feature type="domain" description="PBP" evidence="2">
    <location>
        <begin position="32"/>
        <end position="323"/>
    </location>
</feature>
<comment type="caution">
    <text evidence="3">The sequence shown here is derived from an EMBL/GenBank/DDBJ whole genome shotgun (WGS) entry which is preliminary data.</text>
</comment>
<dbReference type="AlphaFoldDB" id="A0A6N4DKC1"/>
<evidence type="ECO:0000313" key="4">
    <source>
        <dbReference type="Proteomes" id="UP000250928"/>
    </source>
</evidence>
<dbReference type="PANTHER" id="PTHR30570:SF1">
    <property type="entry name" value="PHOSPHATE-BINDING PROTEIN PSTS"/>
    <property type="match status" value="1"/>
</dbReference>
<dbReference type="Proteomes" id="UP000250928">
    <property type="component" value="Unassembled WGS sequence"/>
</dbReference>
<reference evidence="3 4" key="1">
    <citation type="submission" date="2018-01" db="EMBL/GenBank/DDBJ databases">
        <title>Novel co-symbiosis in the lucinid bivalve Phacoides pectinatus.</title>
        <authorList>
            <person name="Lim S.J."/>
            <person name="Davis B.G."/>
            <person name="Gill D.E."/>
            <person name="Engel A.S."/>
            <person name="Anderson L.C."/>
            <person name="Campbell B.J."/>
        </authorList>
    </citation>
    <scope>NUCLEOTIDE SEQUENCE [LARGE SCALE GENOMIC DNA]</scope>
    <source>
        <strain evidence="3">N3_P5</strain>
    </source>
</reference>
<dbReference type="InterPro" id="IPR024370">
    <property type="entry name" value="PBP_domain"/>
</dbReference>
<dbReference type="InterPro" id="IPR050811">
    <property type="entry name" value="Phosphate_ABC_transporter"/>
</dbReference>
<proteinExistence type="predicted"/>
<dbReference type="SUPFAM" id="SSF53850">
    <property type="entry name" value="Periplasmic binding protein-like II"/>
    <property type="match status" value="1"/>
</dbReference>
<organism evidence="3 4">
    <name type="scientific">Candidatus Sedimenticola endophacoides</name>
    <dbReference type="NCBI Taxonomy" id="2548426"/>
    <lineage>
        <taxon>Bacteria</taxon>
        <taxon>Pseudomonadati</taxon>
        <taxon>Pseudomonadota</taxon>
        <taxon>Gammaproteobacteria</taxon>
        <taxon>Chromatiales</taxon>
        <taxon>Sedimenticolaceae</taxon>
        <taxon>Sedimenticola</taxon>
    </lineage>
</organism>
<dbReference type="Pfam" id="PF12849">
    <property type="entry name" value="PBP_like_2"/>
    <property type="match status" value="1"/>
</dbReference>
<name>A0A6N4DKC1_9GAMM</name>
<dbReference type="PANTHER" id="PTHR30570">
    <property type="entry name" value="PERIPLASMIC PHOSPHATE BINDING COMPONENT OF PHOSPHATE ABC TRANSPORTER"/>
    <property type="match status" value="1"/>
</dbReference>
<gene>
    <name evidence="3" type="ORF">C3L24_11915</name>
</gene>
<evidence type="ECO:0000313" key="3">
    <source>
        <dbReference type="EMBL" id="PUD98870.1"/>
    </source>
</evidence>
<evidence type="ECO:0000259" key="2">
    <source>
        <dbReference type="Pfam" id="PF12849"/>
    </source>
</evidence>
<dbReference type="EMBL" id="PQCO01000282">
    <property type="protein sequence ID" value="PUD98870.1"/>
    <property type="molecule type" value="Genomic_DNA"/>
</dbReference>
<dbReference type="Gene3D" id="3.40.190.10">
    <property type="entry name" value="Periplasmic binding protein-like II"/>
    <property type="match status" value="2"/>
</dbReference>
<dbReference type="CDD" id="cd13654">
    <property type="entry name" value="PBP2_phosphate_like_2"/>
    <property type="match status" value="1"/>
</dbReference>
<protein>
    <submittedName>
        <fullName evidence="3">Phosphate ABC transporter substrate-binding protein</fullName>
    </submittedName>
</protein>